<protein>
    <submittedName>
        <fullName evidence="2">DotA/TraY family protein</fullName>
    </submittedName>
</protein>
<comment type="caution">
    <text evidence="2">The sequence shown here is derived from an EMBL/GenBank/DDBJ whole genome shotgun (WGS) entry which is preliminary data.</text>
</comment>
<evidence type="ECO:0000313" key="2">
    <source>
        <dbReference type="EMBL" id="MBZ6078934.1"/>
    </source>
</evidence>
<keyword evidence="1" id="KW-0812">Transmembrane</keyword>
<dbReference type="EMBL" id="JAIRBM010000024">
    <property type="protein sequence ID" value="MBZ6078934.1"/>
    <property type="molecule type" value="Genomic_DNA"/>
</dbReference>
<feature type="transmembrane region" description="Helical" evidence="1">
    <location>
        <begin position="52"/>
        <end position="76"/>
    </location>
</feature>
<dbReference type="Proteomes" id="UP000704176">
    <property type="component" value="Unassembled WGS sequence"/>
</dbReference>
<evidence type="ECO:0000313" key="3">
    <source>
        <dbReference type="Proteomes" id="UP000704176"/>
    </source>
</evidence>
<sequence length="741" mass="78921">MSSETAFDTGIFKPVQDDYAVTILERIFGSVVRAVADGTGLSQSSTTMLSQLIGVLNLAVMIFGAIVALYTTYSMIADTASDGEVLGNSADTKYTLIRSAVGAFLLIPVSGGFSIAQLIVIWLLVLGSGLGDTAWTRVAESALSGINYTAESQKIGASPLMVQVRQDFARALQSRTAGYLCQLHVNKVATTLGVSGQLSPVRDQVTKRSIDILNTRDVYETRAWSFSGSRGGLSGADSACGTVTLTNLIDAAKSNGAIMSAKSFSELLDQATIASAGQAMQSAITKLDGDAETIAQSIFSEQRNESKIRDMISTAVDEAERAYSQQHIESFRSSVRTDQLGVELLDQAKRNGWVFAGNWQRLLSQVYVRLSSGTNATELDAAMPARYDRIFGRSWWGGSTVNEATFLGLKADLLYLSTFDSTFAGVASAARDVKTIGQEDFSNGSQILSTVYNKFVRIMGGGPATNAWRDPMLDFQEVGSWFLTAGSAIKGATALASFIPNKAVAVLNATLDKFLDPISTALLLLGVAFTVVIPYIPLLYFIGAVVGWAILAVEAIFAIPVAVIIWFAPARQSSFIGSNHNVLLTLFGVLLRPIFIVIGLITAYILMRVSVDFINVIFSGIMNMVAPTANVASVFIFLGSIFIYLAVMVVTMLHICGLIPGLGDYALGWIGVGMSSMVKANPTEAITNRINPMGQLPGGGFGVTALGTLATRAALRGAGRSGEEQGQGIRKLIQDRASRLS</sequence>
<evidence type="ECO:0000256" key="1">
    <source>
        <dbReference type="SAM" id="Phobius"/>
    </source>
</evidence>
<feature type="transmembrane region" description="Helical" evidence="1">
    <location>
        <begin position="627"/>
        <end position="650"/>
    </location>
</feature>
<name>A0ABS7VTN1_9HYPH</name>
<keyword evidence="1" id="KW-1133">Transmembrane helix</keyword>
<dbReference type="InterPro" id="IPR027628">
    <property type="entry name" value="DotA_TraY"/>
</dbReference>
<keyword evidence="3" id="KW-1185">Reference proteome</keyword>
<accession>A0ABS7VTN1</accession>
<dbReference type="RefSeq" id="WP_224315686.1">
    <property type="nucleotide sequence ID" value="NZ_JAIRBM010000024.1"/>
</dbReference>
<reference evidence="2 3" key="1">
    <citation type="submission" date="2021-09" db="EMBL/GenBank/DDBJ databases">
        <title>The complete genome sequence of a new microorganism.</title>
        <authorList>
            <person name="Zi Z."/>
        </authorList>
    </citation>
    <scope>NUCLEOTIDE SEQUENCE [LARGE SCALE GENOMIC DNA]</scope>
    <source>
        <strain evidence="2 3">WGZ8</strain>
    </source>
</reference>
<feature type="transmembrane region" description="Helical" evidence="1">
    <location>
        <begin position="521"/>
        <end position="542"/>
    </location>
</feature>
<proteinExistence type="predicted"/>
<organism evidence="2 3">
    <name type="scientific">Microvirga puerhi</name>
    <dbReference type="NCBI Taxonomy" id="2876078"/>
    <lineage>
        <taxon>Bacteria</taxon>
        <taxon>Pseudomonadati</taxon>
        <taxon>Pseudomonadota</taxon>
        <taxon>Alphaproteobacteria</taxon>
        <taxon>Hyphomicrobiales</taxon>
        <taxon>Methylobacteriaceae</taxon>
        <taxon>Microvirga</taxon>
    </lineage>
</organism>
<dbReference type="NCBIfam" id="TIGR04346">
    <property type="entry name" value="DotA_TraY"/>
    <property type="match status" value="1"/>
</dbReference>
<feature type="transmembrane region" description="Helical" evidence="1">
    <location>
        <begin position="548"/>
        <end position="570"/>
    </location>
</feature>
<keyword evidence="1" id="KW-0472">Membrane</keyword>
<feature type="transmembrane region" description="Helical" evidence="1">
    <location>
        <begin position="96"/>
        <end position="125"/>
    </location>
</feature>
<feature type="transmembrane region" description="Helical" evidence="1">
    <location>
        <begin position="582"/>
        <end position="607"/>
    </location>
</feature>
<gene>
    <name evidence="2" type="ORF">K9B37_21995</name>
</gene>